<evidence type="ECO:0000313" key="2">
    <source>
        <dbReference type="Proteomes" id="UP001419268"/>
    </source>
</evidence>
<dbReference type="Proteomes" id="UP001419268">
    <property type="component" value="Unassembled WGS sequence"/>
</dbReference>
<organism evidence="1 2">
    <name type="scientific">Stephania cephalantha</name>
    <dbReference type="NCBI Taxonomy" id="152367"/>
    <lineage>
        <taxon>Eukaryota</taxon>
        <taxon>Viridiplantae</taxon>
        <taxon>Streptophyta</taxon>
        <taxon>Embryophyta</taxon>
        <taxon>Tracheophyta</taxon>
        <taxon>Spermatophyta</taxon>
        <taxon>Magnoliopsida</taxon>
        <taxon>Ranunculales</taxon>
        <taxon>Menispermaceae</taxon>
        <taxon>Menispermoideae</taxon>
        <taxon>Cissampelideae</taxon>
        <taxon>Stephania</taxon>
    </lineage>
</organism>
<sequence length="127" mass="13164">MNQGNEAPASAGHLPPLVIVGESEPCFPSPPHPPARCLRVPSARAVLGSLLPGRQGATTLLPAAIERLVNLGGWPSATLPFRSLANEGVPYGTPFGFGDCDGETTTTLVGDVSDYNAAGNVKRRHLP</sequence>
<evidence type="ECO:0000313" key="1">
    <source>
        <dbReference type="EMBL" id="KAK9089372.1"/>
    </source>
</evidence>
<dbReference type="EMBL" id="JBBNAG010000012">
    <property type="protein sequence ID" value="KAK9089372.1"/>
    <property type="molecule type" value="Genomic_DNA"/>
</dbReference>
<keyword evidence="2" id="KW-1185">Reference proteome</keyword>
<proteinExistence type="predicted"/>
<comment type="caution">
    <text evidence="1">The sequence shown here is derived from an EMBL/GenBank/DDBJ whole genome shotgun (WGS) entry which is preliminary data.</text>
</comment>
<name>A0AAP0EEJ9_9MAGN</name>
<reference evidence="1 2" key="1">
    <citation type="submission" date="2024-01" db="EMBL/GenBank/DDBJ databases">
        <title>Genome assemblies of Stephania.</title>
        <authorList>
            <person name="Yang L."/>
        </authorList>
    </citation>
    <scope>NUCLEOTIDE SEQUENCE [LARGE SCALE GENOMIC DNA]</scope>
    <source>
        <strain evidence="1">JXDWG</strain>
        <tissue evidence="1">Leaf</tissue>
    </source>
</reference>
<dbReference type="AlphaFoldDB" id="A0AAP0EEJ9"/>
<protein>
    <submittedName>
        <fullName evidence="1">Uncharacterized protein</fullName>
    </submittedName>
</protein>
<accession>A0AAP0EEJ9</accession>
<gene>
    <name evidence="1" type="ORF">Scep_028454</name>
</gene>